<reference evidence="5 6" key="1">
    <citation type="submission" date="2021-06" db="EMBL/GenBank/DDBJ databases">
        <title>A haploid diamondback moth (Plutella xylostella L.) genome assembly resolves 31 chromosomes and identifies a diamide resistance mutation.</title>
        <authorList>
            <person name="Ward C.M."/>
            <person name="Perry K.D."/>
            <person name="Baker G."/>
            <person name="Powis K."/>
            <person name="Heckel D.G."/>
            <person name="Baxter S.W."/>
        </authorList>
    </citation>
    <scope>NUCLEOTIDE SEQUENCE [LARGE SCALE GENOMIC DNA]</scope>
    <source>
        <strain evidence="5 6">LV</strain>
        <tissue evidence="5">Single pupa</tissue>
    </source>
</reference>
<evidence type="ECO:0000256" key="1">
    <source>
        <dbReference type="ARBA" id="ARBA00022617"/>
    </source>
</evidence>
<keyword evidence="3" id="KW-0408">Iron</keyword>
<dbReference type="InterPro" id="IPR052320">
    <property type="entry name" value="Cytochrome_b5_domain"/>
</dbReference>
<sequence length="433" mass="49343">MKQSKRQWFTPAEIAVHHTAEDCWVALSGRALNLTEWIKEQLARCRCTKTCSCGGQDRYCDENCYEKCQCIVSGYQYCDARRLAMTVLAFAGKDISSWFKGDDWVHYIHPIAGTHTPFYRWGPDAKQPVVPSTRWRPYEEPPWWLDEKYVEGYVSAKTRPLRIVNTLTGSTVTLEVCSEESIYQIMMRYCLHNSHFASYTWRYQGRSLCLNMTLAQNGIPDERDTFNQVGLPDNFYIPAILIYYNDDLTESGCSCKPGKIGYCCCGDCWCKGSKQSICTCRGCWCNYRPWPVCTCDYCRCNKPPEPKCRCGKCICTGDDYDECVCDKCTCKGKVEEICPCVYKEGKPLEICECAEEDVCVCKEEPQAACVCPVDECVCKVKELFVCSCEEAVEETVPRVSRVLSTIPENINDKKCTCKDEDKSVCSCENGDDK</sequence>
<dbReference type="EMBL" id="JAHIBW010000010">
    <property type="protein sequence ID" value="KAG7307361.1"/>
    <property type="molecule type" value="Genomic_DNA"/>
</dbReference>
<dbReference type="PANTHER" id="PTHR21281:SF0">
    <property type="entry name" value="CYTOCHROME B5 DOMAIN-CONTAINING PROTEIN 1"/>
    <property type="match status" value="1"/>
</dbReference>
<evidence type="ECO:0000256" key="3">
    <source>
        <dbReference type="ARBA" id="ARBA00023004"/>
    </source>
</evidence>
<name>A0ABQ7QQP2_PLUXY</name>
<organism evidence="5 6">
    <name type="scientific">Plutella xylostella</name>
    <name type="common">Diamondback moth</name>
    <name type="synonym">Plutella maculipennis</name>
    <dbReference type="NCBI Taxonomy" id="51655"/>
    <lineage>
        <taxon>Eukaryota</taxon>
        <taxon>Metazoa</taxon>
        <taxon>Ecdysozoa</taxon>
        <taxon>Arthropoda</taxon>
        <taxon>Hexapoda</taxon>
        <taxon>Insecta</taxon>
        <taxon>Pterygota</taxon>
        <taxon>Neoptera</taxon>
        <taxon>Endopterygota</taxon>
        <taxon>Lepidoptera</taxon>
        <taxon>Glossata</taxon>
        <taxon>Ditrysia</taxon>
        <taxon>Yponomeutoidea</taxon>
        <taxon>Plutellidae</taxon>
        <taxon>Plutella</taxon>
    </lineage>
</organism>
<dbReference type="InterPro" id="IPR036400">
    <property type="entry name" value="Cyt_B5-like_heme/steroid_sf"/>
</dbReference>
<evidence type="ECO:0008006" key="7">
    <source>
        <dbReference type="Google" id="ProtNLM"/>
    </source>
</evidence>
<keyword evidence="2" id="KW-0479">Metal-binding</keyword>
<dbReference type="SUPFAM" id="SSF55856">
    <property type="entry name" value="Cytochrome b5-like heme/steroid binding domain"/>
    <property type="match status" value="1"/>
</dbReference>
<keyword evidence="1" id="KW-0349">Heme</keyword>
<dbReference type="Proteomes" id="UP000823941">
    <property type="component" value="Chromosome 10"/>
</dbReference>
<accession>A0ABQ7QQP2</accession>
<dbReference type="PANTHER" id="PTHR21281">
    <property type="entry name" value="CYTOCHROME B5 DOMAIN-CONTAINING PROTEIN 1"/>
    <property type="match status" value="1"/>
</dbReference>
<evidence type="ECO:0000313" key="5">
    <source>
        <dbReference type="EMBL" id="KAG7307361.1"/>
    </source>
</evidence>
<comment type="caution">
    <text evidence="5">The sequence shown here is derived from an EMBL/GenBank/DDBJ whole genome shotgun (WGS) entry which is preliminary data.</text>
</comment>
<dbReference type="Gene3D" id="3.10.120.10">
    <property type="entry name" value="Cytochrome b5-like heme/steroid binding domain"/>
    <property type="match status" value="1"/>
</dbReference>
<gene>
    <name evidence="5" type="ORF">JYU34_007546</name>
</gene>
<evidence type="ECO:0000256" key="4">
    <source>
        <dbReference type="ARBA" id="ARBA00038168"/>
    </source>
</evidence>
<keyword evidence="6" id="KW-1185">Reference proteome</keyword>
<evidence type="ECO:0000313" key="6">
    <source>
        <dbReference type="Proteomes" id="UP000823941"/>
    </source>
</evidence>
<evidence type="ECO:0000256" key="2">
    <source>
        <dbReference type="ARBA" id="ARBA00022723"/>
    </source>
</evidence>
<comment type="similarity">
    <text evidence="4">Belongs to the cytochrome b5 family.</text>
</comment>
<proteinExistence type="inferred from homology"/>
<protein>
    <recommendedName>
        <fullName evidence="7">Cytochrome b5 domain-containing protein 1</fullName>
    </recommendedName>
</protein>